<feature type="transmembrane region" description="Helical" evidence="2">
    <location>
        <begin position="214"/>
        <end position="231"/>
    </location>
</feature>
<dbReference type="Proteomes" id="UP001392437">
    <property type="component" value="Unassembled WGS sequence"/>
</dbReference>
<organism evidence="3 4">
    <name type="scientific">Apiospora kogelbergensis</name>
    <dbReference type="NCBI Taxonomy" id="1337665"/>
    <lineage>
        <taxon>Eukaryota</taxon>
        <taxon>Fungi</taxon>
        <taxon>Dikarya</taxon>
        <taxon>Ascomycota</taxon>
        <taxon>Pezizomycotina</taxon>
        <taxon>Sordariomycetes</taxon>
        <taxon>Xylariomycetidae</taxon>
        <taxon>Amphisphaeriales</taxon>
        <taxon>Apiosporaceae</taxon>
        <taxon>Apiospora</taxon>
    </lineage>
</organism>
<dbReference type="Pfam" id="PF11374">
    <property type="entry name" value="DUF3176"/>
    <property type="match status" value="1"/>
</dbReference>
<accession>A0AAW0QHZ2</accession>
<dbReference type="AlphaFoldDB" id="A0AAW0QHZ2"/>
<evidence type="ECO:0000256" key="2">
    <source>
        <dbReference type="SAM" id="Phobius"/>
    </source>
</evidence>
<name>A0AAW0QHZ2_9PEZI</name>
<dbReference type="PANTHER" id="PTHR35394">
    <property type="entry name" value="DUF3176 DOMAIN-CONTAINING PROTEIN"/>
    <property type="match status" value="1"/>
</dbReference>
<comment type="caution">
    <text evidence="3">The sequence shown here is derived from an EMBL/GenBank/DDBJ whole genome shotgun (WGS) entry which is preliminary data.</text>
</comment>
<keyword evidence="2" id="KW-1133">Transmembrane helix</keyword>
<dbReference type="PANTHER" id="PTHR35394:SF5">
    <property type="entry name" value="DUF3176 DOMAIN-CONTAINING PROTEIN"/>
    <property type="match status" value="1"/>
</dbReference>
<reference evidence="3 4" key="1">
    <citation type="submission" date="2023-01" db="EMBL/GenBank/DDBJ databases">
        <title>Analysis of 21 Apiospora genomes using comparative genomics revels a genus with tremendous synthesis potential of carbohydrate active enzymes and secondary metabolites.</title>
        <authorList>
            <person name="Sorensen T."/>
        </authorList>
    </citation>
    <scope>NUCLEOTIDE SEQUENCE [LARGE SCALE GENOMIC DNA]</scope>
    <source>
        <strain evidence="3 4">CBS 117206</strain>
    </source>
</reference>
<feature type="transmembrane region" description="Helical" evidence="2">
    <location>
        <begin position="109"/>
        <end position="133"/>
    </location>
</feature>
<feature type="region of interest" description="Disordered" evidence="1">
    <location>
        <begin position="710"/>
        <end position="740"/>
    </location>
</feature>
<protein>
    <submittedName>
        <fullName evidence="3">Uncharacterized protein</fullName>
    </submittedName>
</protein>
<evidence type="ECO:0000313" key="3">
    <source>
        <dbReference type="EMBL" id="KAK8101874.1"/>
    </source>
</evidence>
<feature type="compositionally biased region" description="Basic and acidic residues" evidence="1">
    <location>
        <begin position="725"/>
        <end position="740"/>
    </location>
</feature>
<keyword evidence="2" id="KW-0812">Transmembrane</keyword>
<gene>
    <name evidence="3" type="ORF">PG999_012248</name>
</gene>
<keyword evidence="4" id="KW-1185">Reference proteome</keyword>
<feature type="region of interest" description="Disordered" evidence="1">
    <location>
        <begin position="26"/>
        <end position="62"/>
    </location>
</feature>
<evidence type="ECO:0000256" key="1">
    <source>
        <dbReference type="SAM" id="MobiDB-lite"/>
    </source>
</evidence>
<sequence length="740" mass="82533">MDTGIRPHQTINVSVNTLHDNISTSSIEDTTIEQAGTGSRDSTLGTSSSRPPSDEINTQTEPGSTAELLSLKRLQKSKRSNSIASSLQVSDGYDTGLWHNFSYWATEMWFYDFCAWLISCYCFAGIVITLMVHRDQPIPEWPFNITINALVSALSTVMGSALLVPVSNAIGQSKWSWIQKDRRKLEDIAIYDDASRGPWGSLVFLQRKGFRGPVAFGALITIFTLPIAPLVQQTTAVVLEKRPVENAFATLHGLNWWAEGLRTEYGIPRIKDNMVMAINRGLFFDGNFSDPFSLNALRPRPQCQTGNCSFDVFESLAICSECRDIGQFIRVQMSSDGQECGTPNNKDCARITLPNGHNSGWMNSTSGVLLNTSTSRHPILLETGLSILNLTAIAPCWRSGDTDTDRNHPHQTCGGSDGWKTAQAQECSLRWCINKYKSEMTNGVLQEKVISSIDRGDYAPGFMYDFSPQNKSVSYQVILNSAPIEPESVPGYQNITTGLYSGRFSVHRQATDLVSAYLKDQLEGYATSYDTNAKGDHSEMPNVRRLYTANLGGFKNGSRTRYFDMSPTFEAMALSMTSALRTPGQERAMVANYTVSPDGYRPSDDSWDFPTQWQPNDTAPTRLLAVLRVRWAWITLPATLELFTFLLLCYVASWKSQGSLPVWKSSTLPLLLFGSEMHDAHGEDIPRHIMDMEKLAKQVSIKSDIAKLRSKRRTKRGLEDGWASDETRGHESKEEFSIYS</sequence>
<dbReference type="EMBL" id="JAQQWP010000009">
    <property type="protein sequence ID" value="KAK8101874.1"/>
    <property type="molecule type" value="Genomic_DNA"/>
</dbReference>
<dbReference type="InterPro" id="IPR021514">
    <property type="entry name" value="DUF3176"/>
</dbReference>
<feature type="transmembrane region" description="Helical" evidence="2">
    <location>
        <begin position="145"/>
        <end position="166"/>
    </location>
</feature>
<keyword evidence="2" id="KW-0472">Membrane</keyword>
<proteinExistence type="predicted"/>
<evidence type="ECO:0000313" key="4">
    <source>
        <dbReference type="Proteomes" id="UP001392437"/>
    </source>
</evidence>